<sequence>MSTTHQARRLECRLYNHHIGIKPTHLQSATCDECTQHNVLKQQLLEAFFCPTRHLLSSFKETNVYLHLLQHYSPTSIFRGYRRTRKNLWGSGPEDSMFLLRIGNARVTNATSSSRLTTRGMKTKIAKIVKRSSYMIKRSYIRLVAGQFPGLASVTRQSGIYHAIVRNPDEQDTFPNVPYAREKKIEPNNSLMNFCGMRS</sequence>
<dbReference type="EnsemblMetazoa" id="GPAI017449-RA">
    <property type="protein sequence ID" value="GPAI017449-PA"/>
    <property type="gene ID" value="GPAI017449"/>
</dbReference>
<evidence type="ECO:0000313" key="2">
    <source>
        <dbReference type="Proteomes" id="UP000092445"/>
    </source>
</evidence>
<reference evidence="1" key="2">
    <citation type="submission" date="2020-05" db="UniProtKB">
        <authorList>
            <consortium name="EnsemblMetazoa"/>
        </authorList>
    </citation>
    <scope>IDENTIFICATION</scope>
    <source>
        <strain evidence="1">IAEA</strain>
    </source>
</reference>
<proteinExistence type="predicted"/>
<dbReference type="AlphaFoldDB" id="A0A1A9ZK93"/>
<dbReference type="VEuPathDB" id="VectorBase:GPAI017449"/>
<evidence type="ECO:0000313" key="1">
    <source>
        <dbReference type="EnsemblMetazoa" id="GPAI017449-PA"/>
    </source>
</evidence>
<dbReference type="Proteomes" id="UP000092445">
    <property type="component" value="Unassembled WGS sequence"/>
</dbReference>
<reference evidence="2" key="1">
    <citation type="submission" date="2014-03" db="EMBL/GenBank/DDBJ databases">
        <authorList>
            <person name="Aksoy S."/>
            <person name="Warren W."/>
            <person name="Wilson R.K."/>
        </authorList>
    </citation>
    <scope>NUCLEOTIDE SEQUENCE [LARGE SCALE GENOMIC DNA]</scope>
    <source>
        <strain evidence="2">IAEA</strain>
    </source>
</reference>
<protein>
    <submittedName>
        <fullName evidence="1">Uncharacterized protein</fullName>
    </submittedName>
</protein>
<accession>A0A1A9ZK93</accession>
<organism evidence="1 2">
    <name type="scientific">Glossina pallidipes</name>
    <name type="common">Tsetse fly</name>
    <dbReference type="NCBI Taxonomy" id="7398"/>
    <lineage>
        <taxon>Eukaryota</taxon>
        <taxon>Metazoa</taxon>
        <taxon>Ecdysozoa</taxon>
        <taxon>Arthropoda</taxon>
        <taxon>Hexapoda</taxon>
        <taxon>Insecta</taxon>
        <taxon>Pterygota</taxon>
        <taxon>Neoptera</taxon>
        <taxon>Endopterygota</taxon>
        <taxon>Diptera</taxon>
        <taxon>Brachycera</taxon>
        <taxon>Muscomorpha</taxon>
        <taxon>Hippoboscoidea</taxon>
        <taxon>Glossinidae</taxon>
        <taxon>Glossina</taxon>
    </lineage>
</organism>
<keyword evidence="2" id="KW-1185">Reference proteome</keyword>
<name>A0A1A9ZK93_GLOPL</name>